<gene>
    <name evidence="1" type="ORF">T07_7932</name>
</gene>
<comment type="caution">
    <text evidence="1">The sequence shown here is derived from an EMBL/GenBank/DDBJ whole genome shotgun (WGS) entry which is preliminary data.</text>
</comment>
<dbReference type="EMBL" id="JYDL01000028">
    <property type="protein sequence ID" value="KRX22859.1"/>
    <property type="molecule type" value="Genomic_DNA"/>
</dbReference>
<dbReference type="AlphaFoldDB" id="A0A0V0S817"/>
<keyword evidence="2" id="KW-1185">Reference proteome</keyword>
<name>A0A0V0S817_9BILA</name>
<evidence type="ECO:0000313" key="2">
    <source>
        <dbReference type="Proteomes" id="UP000054630"/>
    </source>
</evidence>
<accession>A0A0V0S817</accession>
<proteinExistence type="predicted"/>
<organism evidence="1 2">
    <name type="scientific">Trichinella nelsoni</name>
    <dbReference type="NCBI Taxonomy" id="6336"/>
    <lineage>
        <taxon>Eukaryota</taxon>
        <taxon>Metazoa</taxon>
        <taxon>Ecdysozoa</taxon>
        <taxon>Nematoda</taxon>
        <taxon>Enoplea</taxon>
        <taxon>Dorylaimia</taxon>
        <taxon>Trichinellida</taxon>
        <taxon>Trichinellidae</taxon>
        <taxon>Trichinella</taxon>
    </lineage>
</organism>
<evidence type="ECO:0000313" key="1">
    <source>
        <dbReference type="EMBL" id="KRX22859.1"/>
    </source>
</evidence>
<reference evidence="1 2" key="1">
    <citation type="submission" date="2015-01" db="EMBL/GenBank/DDBJ databases">
        <title>Evolution of Trichinella species and genotypes.</title>
        <authorList>
            <person name="Korhonen P.K."/>
            <person name="Edoardo P."/>
            <person name="Giuseppe L.R."/>
            <person name="Gasser R.B."/>
        </authorList>
    </citation>
    <scope>NUCLEOTIDE SEQUENCE [LARGE SCALE GENOMIC DNA]</scope>
    <source>
        <strain evidence="1">ISS37</strain>
    </source>
</reference>
<protein>
    <submittedName>
        <fullName evidence="1">Uncharacterized protein</fullName>
    </submittedName>
</protein>
<sequence length="68" mass="7983">MNFFDKHYVSRLYLYGSFGPKHEMYTCFIEFKITYSGGAWLVIAVEADCAARRLVLGQWQNEHLLHLP</sequence>
<dbReference type="Proteomes" id="UP000054630">
    <property type="component" value="Unassembled WGS sequence"/>
</dbReference>